<feature type="transmembrane region" description="Helical" evidence="1">
    <location>
        <begin position="73"/>
        <end position="92"/>
    </location>
</feature>
<organism evidence="2 3">
    <name type="scientific">Rufibacter hautae</name>
    <dbReference type="NCBI Taxonomy" id="2595005"/>
    <lineage>
        <taxon>Bacteria</taxon>
        <taxon>Pseudomonadati</taxon>
        <taxon>Bacteroidota</taxon>
        <taxon>Cytophagia</taxon>
        <taxon>Cytophagales</taxon>
        <taxon>Hymenobacteraceae</taxon>
        <taxon>Rufibacter</taxon>
    </lineage>
</organism>
<dbReference type="EMBL" id="VKKY01000001">
    <property type="protein sequence ID" value="KAA3439488.1"/>
    <property type="molecule type" value="Genomic_DNA"/>
</dbReference>
<feature type="transmembrane region" description="Helical" evidence="1">
    <location>
        <begin position="104"/>
        <end position="121"/>
    </location>
</feature>
<gene>
    <name evidence="2" type="ORF">FOA19_02025</name>
</gene>
<dbReference type="RefSeq" id="WP_149089131.1">
    <property type="nucleotide sequence ID" value="NZ_VKKY01000001.1"/>
</dbReference>
<dbReference type="Proteomes" id="UP000324133">
    <property type="component" value="Unassembled WGS sequence"/>
</dbReference>
<reference evidence="2 3" key="1">
    <citation type="submission" date="2019-07" db="EMBL/GenBank/DDBJ databases">
        <title>Rufibacter sp. nov., isolated from lake sediment.</title>
        <authorList>
            <person name="Qu J.-H."/>
        </authorList>
    </citation>
    <scope>NUCLEOTIDE SEQUENCE [LARGE SCALE GENOMIC DNA]</scope>
    <source>
        <strain evidence="2 3">NBS58-1</strain>
    </source>
</reference>
<protein>
    <recommendedName>
        <fullName evidence="4">Magnesium citrate secondary transporter</fullName>
    </recommendedName>
</protein>
<evidence type="ECO:0000256" key="1">
    <source>
        <dbReference type="SAM" id="Phobius"/>
    </source>
</evidence>
<evidence type="ECO:0000313" key="3">
    <source>
        <dbReference type="Proteomes" id="UP000324133"/>
    </source>
</evidence>
<comment type="caution">
    <text evidence="2">The sequence shown here is derived from an EMBL/GenBank/DDBJ whole genome shotgun (WGS) entry which is preliminary data.</text>
</comment>
<evidence type="ECO:0008006" key="4">
    <source>
        <dbReference type="Google" id="ProtNLM"/>
    </source>
</evidence>
<keyword evidence="1" id="KW-0812">Transmembrane</keyword>
<feature type="transmembrane region" description="Helical" evidence="1">
    <location>
        <begin position="6"/>
        <end position="28"/>
    </location>
</feature>
<name>A0A5B6TSM8_9BACT</name>
<evidence type="ECO:0000313" key="2">
    <source>
        <dbReference type="EMBL" id="KAA3439488.1"/>
    </source>
</evidence>
<dbReference type="OrthoDB" id="1447802at2"/>
<proteinExistence type="predicted"/>
<keyword evidence="1" id="KW-1133">Transmembrane helix</keyword>
<sequence>MASRLAGRLTWGTFTPLFCGLATIYVAHRTAAWLQFPRPFWLRSYLDDLLCLPLLLTVTLFLMRMLYGPQVRFTKYHIGFVVAYVSLVFELLLPRYMERYTSDLLDVVLYALGGWFFHRFLNK</sequence>
<accession>A0A5B6TSM8</accession>
<feature type="transmembrane region" description="Helical" evidence="1">
    <location>
        <begin position="49"/>
        <end position="67"/>
    </location>
</feature>
<keyword evidence="3" id="KW-1185">Reference proteome</keyword>
<keyword evidence="1" id="KW-0472">Membrane</keyword>
<dbReference type="AlphaFoldDB" id="A0A5B6TSM8"/>